<dbReference type="EC" id="2.7.13.3" evidence="3"/>
<dbReference type="GO" id="GO:0000155">
    <property type="term" value="F:phosphorelay sensor kinase activity"/>
    <property type="evidence" value="ECO:0007669"/>
    <property type="project" value="InterPro"/>
</dbReference>
<reference evidence="12 13" key="1">
    <citation type="submission" date="2021-10" db="EMBL/GenBank/DDBJ databases">
        <title>Anaerobic single-cell dispensing facilitates the cultivation of human gut bacteria.</title>
        <authorList>
            <person name="Afrizal A."/>
        </authorList>
    </citation>
    <scope>NUCLEOTIDE SEQUENCE [LARGE SCALE GENOMIC DNA]</scope>
    <source>
        <strain evidence="12 13">CLA-AA-H224</strain>
    </source>
</reference>
<dbReference type="InterPro" id="IPR004358">
    <property type="entry name" value="Sig_transdc_His_kin-like_C"/>
</dbReference>
<dbReference type="CDD" id="cd06225">
    <property type="entry name" value="HAMP"/>
    <property type="match status" value="1"/>
</dbReference>
<dbReference type="GO" id="GO:0016020">
    <property type="term" value="C:membrane"/>
    <property type="evidence" value="ECO:0007669"/>
    <property type="project" value="UniProtKB-SubCell"/>
</dbReference>
<keyword evidence="4" id="KW-0597">Phosphoprotein</keyword>
<feature type="transmembrane region" description="Helical" evidence="9">
    <location>
        <begin position="21"/>
        <end position="44"/>
    </location>
</feature>
<sequence>MKKSKLGSRIVSWFRNVRLGYKLAIVYALSGFLPVVAVLSVTYVQMKQILLQNERDSMESYLYQALASMENKLAIYTNLNNYICYNQTISQVIGYQYDSVYEMYNQLVTILDPMLASLKYFHNDVGKVTIYVDKDMIKHGDTLAPISEIIDTNWYRSVADSGEMQWFVDKNEEIVFGVSPMSMLKRYGLDGILYISVEYDSMFETFKQTLQNNYGIVIFDEKGNAVYEKAFFDKKYREYELNAAQLLDQKKNQENEYTILSETSSATGWTACLYKPNSLIVWSVTPITRIALIAVFIMTLMSVIAMMILTSFVTKRIRRLRSGMKEVEQGNFEVNITSDSRDEIGDLVNGFDSMLLQLNTLIKEVYEGRIKEKEYEMKALQAQINPHFLYNTLSLINWKAIEADAEDISKITLALSTFYRTSLNKGKNVMSLSDELRNMRSYLDIQLMMHDYEFDVEFDVDESIGQYQSLNLMLQPLIENAIAHGIDVKTDGRGKLTITGKEDGDLIVLTVADNGVGMSDEQAARILTEESKGYGVRNVNERIKLYYGEQYSLQIESKIGQGTKASIRIPKRIS</sequence>
<dbReference type="InterPro" id="IPR050640">
    <property type="entry name" value="Bact_2-comp_sensor_kinase"/>
</dbReference>
<dbReference type="PRINTS" id="PR00344">
    <property type="entry name" value="BCTRLSENSOR"/>
</dbReference>
<dbReference type="Pfam" id="PF02518">
    <property type="entry name" value="HATPase_c"/>
    <property type="match status" value="1"/>
</dbReference>
<feature type="coiled-coil region" evidence="8">
    <location>
        <begin position="236"/>
        <end position="263"/>
    </location>
</feature>
<dbReference type="InterPro" id="IPR010559">
    <property type="entry name" value="Sig_transdc_His_kin_internal"/>
</dbReference>
<dbReference type="Gene3D" id="6.10.340.10">
    <property type="match status" value="1"/>
</dbReference>
<gene>
    <name evidence="12" type="ORF">LKD48_10355</name>
</gene>
<keyword evidence="9" id="KW-0812">Transmembrane</keyword>
<comment type="caution">
    <text evidence="12">The sequence shown here is derived from an EMBL/GenBank/DDBJ whole genome shotgun (WGS) entry which is preliminary data.</text>
</comment>
<evidence type="ECO:0000256" key="2">
    <source>
        <dbReference type="ARBA" id="ARBA00004370"/>
    </source>
</evidence>
<dbReference type="Gene3D" id="3.30.565.10">
    <property type="entry name" value="Histidine kinase-like ATPase, C-terminal domain"/>
    <property type="match status" value="1"/>
</dbReference>
<proteinExistence type="predicted"/>
<feature type="domain" description="Histidine kinase" evidence="10">
    <location>
        <begin position="474"/>
        <end position="573"/>
    </location>
</feature>
<feature type="domain" description="HAMP" evidence="11">
    <location>
        <begin position="311"/>
        <end position="363"/>
    </location>
</feature>
<dbReference type="SUPFAM" id="SSF158472">
    <property type="entry name" value="HAMP domain-like"/>
    <property type="match status" value="1"/>
</dbReference>
<dbReference type="RefSeq" id="WP_227102305.1">
    <property type="nucleotide sequence ID" value="NZ_JAJEQN010000025.1"/>
</dbReference>
<organism evidence="12 13">
    <name type="scientific">Anthropogastromicrobium aceti</name>
    <dbReference type="NCBI Taxonomy" id="2981768"/>
    <lineage>
        <taxon>Bacteria</taxon>
        <taxon>Bacillati</taxon>
        <taxon>Bacillota</taxon>
        <taxon>Clostridia</taxon>
        <taxon>Lachnospirales</taxon>
        <taxon>Lachnospiraceae</taxon>
        <taxon>Anthropogastromicrobium</taxon>
    </lineage>
</organism>
<evidence type="ECO:0000256" key="4">
    <source>
        <dbReference type="ARBA" id="ARBA00022553"/>
    </source>
</evidence>
<evidence type="ECO:0000313" key="12">
    <source>
        <dbReference type="EMBL" id="MCC2222032.1"/>
    </source>
</evidence>
<comment type="catalytic activity">
    <reaction evidence="1">
        <text>ATP + protein L-histidine = ADP + protein N-phospho-L-histidine.</text>
        <dbReference type="EC" id="2.7.13.3"/>
    </reaction>
</comment>
<dbReference type="PANTHER" id="PTHR34220:SF7">
    <property type="entry name" value="SENSOR HISTIDINE KINASE YPDA"/>
    <property type="match status" value="1"/>
</dbReference>
<protein>
    <recommendedName>
        <fullName evidence="3">histidine kinase</fullName>
        <ecNumber evidence="3">2.7.13.3</ecNumber>
    </recommendedName>
</protein>
<keyword evidence="9" id="KW-0472">Membrane</keyword>
<evidence type="ECO:0000259" key="11">
    <source>
        <dbReference type="PROSITE" id="PS50885"/>
    </source>
</evidence>
<dbReference type="InterPro" id="IPR003594">
    <property type="entry name" value="HATPase_dom"/>
</dbReference>
<dbReference type="SUPFAM" id="SSF55874">
    <property type="entry name" value="ATPase domain of HSP90 chaperone/DNA topoisomerase II/histidine kinase"/>
    <property type="match status" value="1"/>
</dbReference>
<dbReference type="SMART" id="SM00304">
    <property type="entry name" value="HAMP"/>
    <property type="match status" value="1"/>
</dbReference>
<keyword evidence="5" id="KW-0808">Transferase</keyword>
<dbReference type="Pfam" id="PF00672">
    <property type="entry name" value="HAMP"/>
    <property type="match status" value="1"/>
</dbReference>
<keyword evidence="13" id="KW-1185">Reference proteome</keyword>
<dbReference type="PANTHER" id="PTHR34220">
    <property type="entry name" value="SENSOR HISTIDINE KINASE YPDA"/>
    <property type="match status" value="1"/>
</dbReference>
<keyword evidence="6 12" id="KW-0418">Kinase</keyword>
<evidence type="ECO:0000256" key="5">
    <source>
        <dbReference type="ARBA" id="ARBA00022679"/>
    </source>
</evidence>
<comment type="subcellular location">
    <subcellularLocation>
        <location evidence="2">Membrane</location>
    </subcellularLocation>
</comment>
<keyword evidence="9" id="KW-1133">Transmembrane helix</keyword>
<evidence type="ECO:0000256" key="6">
    <source>
        <dbReference type="ARBA" id="ARBA00022777"/>
    </source>
</evidence>
<evidence type="ECO:0000313" key="13">
    <source>
        <dbReference type="Proteomes" id="UP001198200"/>
    </source>
</evidence>
<evidence type="ECO:0000256" key="7">
    <source>
        <dbReference type="ARBA" id="ARBA00023012"/>
    </source>
</evidence>
<dbReference type="PROSITE" id="PS50109">
    <property type="entry name" value="HIS_KIN"/>
    <property type="match status" value="1"/>
</dbReference>
<evidence type="ECO:0000256" key="9">
    <source>
        <dbReference type="SAM" id="Phobius"/>
    </source>
</evidence>
<dbReference type="SMART" id="SM00387">
    <property type="entry name" value="HATPase_c"/>
    <property type="match status" value="1"/>
</dbReference>
<dbReference type="InterPro" id="IPR036890">
    <property type="entry name" value="HATPase_C_sf"/>
</dbReference>
<dbReference type="AlphaFoldDB" id="A0AAE3E667"/>
<dbReference type="InterPro" id="IPR005467">
    <property type="entry name" value="His_kinase_dom"/>
</dbReference>
<keyword evidence="7" id="KW-0902">Two-component regulatory system</keyword>
<evidence type="ECO:0000256" key="8">
    <source>
        <dbReference type="SAM" id="Coils"/>
    </source>
</evidence>
<name>A0AAE3E667_9FIRM</name>
<evidence type="ECO:0000256" key="3">
    <source>
        <dbReference type="ARBA" id="ARBA00012438"/>
    </source>
</evidence>
<accession>A0AAE3E667</accession>
<keyword evidence="8" id="KW-0175">Coiled coil</keyword>
<feature type="transmembrane region" description="Helical" evidence="9">
    <location>
        <begin position="290"/>
        <end position="314"/>
    </location>
</feature>
<evidence type="ECO:0000259" key="10">
    <source>
        <dbReference type="PROSITE" id="PS50109"/>
    </source>
</evidence>
<dbReference type="EMBL" id="JAJEQN010000025">
    <property type="protein sequence ID" value="MCC2222032.1"/>
    <property type="molecule type" value="Genomic_DNA"/>
</dbReference>
<evidence type="ECO:0000256" key="1">
    <source>
        <dbReference type="ARBA" id="ARBA00000085"/>
    </source>
</evidence>
<dbReference type="PROSITE" id="PS50885">
    <property type="entry name" value="HAMP"/>
    <property type="match status" value="1"/>
</dbReference>
<dbReference type="InterPro" id="IPR003660">
    <property type="entry name" value="HAMP_dom"/>
</dbReference>
<dbReference type="Pfam" id="PF06580">
    <property type="entry name" value="His_kinase"/>
    <property type="match status" value="1"/>
</dbReference>
<dbReference type="Proteomes" id="UP001198200">
    <property type="component" value="Unassembled WGS sequence"/>
</dbReference>